<reference evidence="4 5" key="1">
    <citation type="submission" date="2019-07" db="EMBL/GenBank/DDBJ databases">
        <title>R&amp;d 2014.</title>
        <authorList>
            <person name="Klenk H.-P."/>
        </authorList>
    </citation>
    <scope>NUCLEOTIDE SEQUENCE [LARGE SCALE GENOMIC DNA]</scope>
    <source>
        <strain evidence="4 5">DSM 43194</strain>
    </source>
</reference>
<feature type="compositionally biased region" description="Low complexity" evidence="1">
    <location>
        <begin position="853"/>
        <end position="863"/>
    </location>
</feature>
<dbReference type="Pfam" id="PF14021">
    <property type="entry name" value="TNT"/>
    <property type="match status" value="1"/>
</dbReference>
<feature type="compositionally biased region" description="Gly residues" evidence="1">
    <location>
        <begin position="324"/>
        <end position="337"/>
    </location>
</feature>
<dbReference type="PANTHER" id="PTHR42059">
    <property type="entry name" value="TNT DOMAIN-CONTAINING PROTEIN"/>
    <property type="match status" value="1"/>
</dbReference>
<feature type="compositionally biased region" description="Gly residues" evidence="1">
    <location>
        <begin position="212"/>
        <end position="222"/>
    </location>
</feature>
<feature type="region of interest" description="Disordered" evidence="1">
    <location>
        <begin position="683"/>
        <end position="725"/>
    </location>
</feature>
<feature type="domain" description="TNT" evidence="2">
    <location>
        <begin position="756"/>
        <end position="841"/>
    </location>
</feature>
<protein>
    <submittedName>
        <fullName evidence="4">Uncharacterized protein DUF4237</fullName>
    </submittedName>
</protein>
<dbReference type="Proteomes" id="UP000317303">
    <property type="component" value="Unassembled WGS sequence"/>
</dbReference>
<feature type="compositionally biased region" description="Pro residues" evidence="1">
    <location>
        <begin position="522"/>
        <end position="535"/>
    </location>
</feature>
<feature type="region of interest" description="Disordered" evidence="1">
    <location>
        <begin position="258"/>
        <end position="571"/>
    </location>
</feature>
<feature type="compositionally biased region" description="Gly residues" evidence="1">
    <location>
        <begin position="459"/>
        <end position="474"/>
    </location>
</feature>
<feature type="domain" description="Outer membrane channel protein CpnT-like N-terminal" evidence="3">
    <location>
        <begin position="12"/>
        <end position="129"/>
    </location>
</feature>
<dbReference type="GO" id="GO:0050135">
    <property type="term" value="F:NADP+ nucleosidase activity"/>
    <property type="evidence" value="ECO:0007669"/>
    <property type="project" value="InterPro"/>
</dbReference>
<dbReference type="InterPro" id="IPR053024">
    <property type="entry name" value="Fungal_surface_NADase"/>
</dbReference>
<evidence type="ECO:0000256" key="1">
    <source>
        <dbReference type="SAM" id="MobiDB-lite"/>
    </source>
</evidence>
<comment type="caution">
    <text evidence="4">The sequence shown here is derived from an EMBL/GenBank/DDBJ whole genome shotgun (WGS) entry which is preliminary data.</text>
</comment>
<dbReference type="InterPro" id="IPR057746">
    <property type="entry name" value="CpnT-like_N"/>
</dbReference>
<feature type="compositionally biased region" description="Polar residues" evidence="1">
    <location>
        <begin position="864"/>
        <end position="876"/>
    </location>
</feature>
<evidence type="ECO:0000313" key="4">
    <source>
        <dbReference type="EMBL" id="TWH22410.1"/>
    </source>
</evidence>
<sequence length="886" mass="87567">MGIELPAELADIAQQTGVKWPQADEDAMRTQAQSWRQAAADLTSLAGDADAAAGKALGAMTGDAGDAARQRWSGFVDPERGSLTTAARGAGDAADRLERAAEQVGRTKVELVRKLRDAAVNRDAAGAAAEAGHPAALAGIDPVIQGTAANVQALTGGLVETVGSAATAEPAPDVVDARPGASGGGHGLLGALGLPDVGAPTSAPEADAASGGHDGLLGSGDRQGNGVLPGVLGALGDAAPGVLAGSGGSGVDVPWVPGVGSDAGGPVSEAVDGLLGGEHGAPGQDGPSTPGHSGTVEPGRDLLDGVEELVGGRPGGIPSPEAPGLGGPADLAGGGTPPMGVAQPPTAPPVAPGPATGPIVLPDAPTPPGGIAVPADAPTPPRGTHLSGLSGAPGVQPQGLPPQAGGAPFGGQLPPQPPASGMPPAGGGAPGPVAGFGAPAGGPVAGAPQPGVAGQFGAHPGGQPAGPPAGGQPRGGQPAAPAYPPQGQPRPPQPAPYQPGPHPAPPPPGPHGQPGQQQGYPGQPPAAPRNAPPQARPVQPGWGPMGEPQPPAPNPPPQAPGAPPLGSPRQERESVVALFLVHMFPIGHLPVASDRPARQLPVPASEPAGEPAVGRFAPHDHPSSDVIDPEQALDLLHQGARQPAPPPATVLPCPPAAVREGHDPLGGMHERDWDTRFLLRSGEENSGERQSGEGHSAPQSGEESVPQSGEQADGSTGEPTDGPAGEQVQVAAPAYVWPPADTVPEGCSDTGEPELLTSGTVLDRFGTAHGRVFSADGTPFAQRSLPPTDLDAGYRRYRVLRDVPVWRGVSAGWFGQPGGGVRYRSVYSAAELVTLGYLADVTFESTDTDTDTDSATTDEAPTTQDPVTQDPKSQGPASHDKEGDAS</sequence>
<feature type="compositionally biased region" description="Low complexity" evidence="1">
    <location>
        <begin position="392"/>
        <end position="413"/>
    </location>
</feature>
<feature type="region of interest" description="Disordered" evidence="1">
    <location>
        <begin position="845"/>
        <end position="886"/>
    </location>
</feature>
<accession>A0A660CFY7</accession>
<feature type="compositionally biased region" description="Polar residues" evidence="1">
    <location>
        <begin position="697"/>
        <end position="718"/>
    </location>
</feature>
<feature type="compositionally biased region" description="Pro residues" evidence="1">
    <location>
        <begin position="481"/>
        <end position="511"/>
    </location>
</feature>
<evidence type="ECO:0000259" key="3">
    <source>
        <dbReference type="Pfam" id="PF25547"/>
    </source>
</evidence>
<feature type="region of interest" description="Disordered" evidence="1">
    <location>
        <begin position="591"/>
        <end position="628"/>
    </location>
</feature>
<keyword evidence="5" id="KW-1185">Reference proteome</keyword>
<dbReference type="Pfam" id="PF25547">
    <property type="entry name" value="WXG100_2"/>
    <property type="match status" value="1"/>
</dbReference>
<evidence type="ECO:0000259" key="2">
    <source>
        <dbReference type="Pfam" id="PF14021"/>
    </source>
</evidence>
<evidence type="ECO:0000313" key="5">
    <source>
        <dbReference type="Proteomes" id="UP000317303"/>
    </source>
</evidence>
<dbReference type="InterPro" id="IPR025331">
    <property type="entry name" value="TNT"/>
</dbReference>
<proteinExistence type="predicted"/>
<feature type="compositionally biased region" description="Basic and acidic residues" evidence="1">
    <location>
        <begin position="659"/>
        <end position="670"/>
    </location>
</feature>
<dbReference type="PANTHER" id="PTHR42059:SF1">
    <property type="entry name" value="TNT DOMAIN-CONTAINING PROTEIN"/>
    <property type="match status" value="1"/>
</dbReference>
<feature type="region of interest" description="Disordered" evidence="1">
    <location>
        <begin position="640"/>
        <end position="670"/>
    </location>
</feature>
<dbReference type="AlphaFoldDB" id="A0A660CFY7"/>
<gene>
    <name evidence="4" type="ORF">JD82_04291</name>
</gene>
<dbReference type="EMBL" id="VLJV01000001">
    <property type="protein sequence ID" value="TWH22410.1"/>
    <property type="molecule type" value="Genomic_DNA"/>
</dbReference>
<feature type="compositionally biased region" description="Pro residues" evidence="1">
    <location>
        <begin position="643"/>
        <end position="655"/>
    </location>
</feature>
<feature type="region of interest" description="Disordered" evidence="1">
    <location>
        <begin position="16"/>
        <end position="35"/>
    </location>
</feature>
<feature type="compositionally biased region" description="Basic and acidic residues" evidence="1">
    <location>
        <begin position="683"/>
        <end position="692"/>
    </location>
</feature>
<feature type="region of interest" description="Disordered" evidence="1">
    <location>
        <begin position="197"/>
        <end position="222"/>
    </location>
</feature>
<dbReference type="OrthoDB" id="4745173at2"/>
<organism evidence="4 5">
    <name type="scientific">Prauserella rugosa</name>
    <dbReference type="NCBI Taxonomy" id="43354"/>
    <lineage>
        <taxon>Bacteria</taxon>
        <taxon>Bacillati</taxon>
        <taxon>Actinomycetota</taxon>
        <taxon>Actinomycetes</taxon>
        <taxon>Pseudonocardiales</taxon>
        <taxon>Pseudonocardiaceae</taxon>
        <taxon>Prauserella</taxon>
    </lineage>
</organism>
<feature type="compositionally biased region" description="Pro residues" evidence="1">
    <location>
        <begin position="547"/>
        <end position="566"/>
    </location>
</feature>
<name>A0A660CFY7_9PSEU</name>
<dbReference type="RefSeq" id="WP_051758040.1">
    <property type="nucleotide sequence ID" value="NZ_JOIJ01000019.1"/>
</dbReference>
<feature type="compositionally biased region" description="Low complexity" evidence="1">
    <location>
        <begin position="445"/>
        <end position="458"/>
    </location>
</feature>